<dbReference type="SUPFAM" id="SSF49503">
    <property type="entry name" value="Cupredoxins"/>
    <property type="match status" value="1"/>
</dbReference>
<protein>
    <submittedName>
        <fullName evidence="3">Plastocyanin</fullName>
    </submittedName>
</protein>
<gene>
    <name evidence="3" type="ORF">SRAA_0159</name>
</gene>
<feature type="chain" id="PRO_5001587854" evidence="2">
    <location>
        <begin position="24"/>
        <end position="208"/>
    </location>
</feature>
<dbReference type="STRING" id="1458425.SRAA_0159"/>
<dbReference type="Proteomes" id="UP000067461">
    <property type="component" value="Chromosome"/>
</dbReference>
<dbReference type="OrthoDB" id="9772097at2"/>
<evidence type="ECO:0000313" key="3">
    <source>
        <dbReference type="EMBL" id="BAO80013.1"/>
    </source>
</evidence>
<keyword evidence="4" id="KW-1185">Reference proteome</keyword>
<dbReference type="Gene3D" id="2.60.40.420">
    <property type="entry name" value="Cupredoxins - blue copper proteins"/>
    <property type="match status" value="1"/>
</dbReference>
<dbReference type="AlphaFoldDB" id="A0A060NKM2"/>
<proteinExistence type="predicted"/>
<dbReference type="HOGENOM" id="CLU_084768_2_2_4"/>
<dbReference type="CDD" id="cd04221">
    <property type="entry name" value="MauL"/>
    <property type="match status" value="1"/>
</dbReference>
<organism evidence="3 4">
    <name type="scientific">Serpentinimonas raichei</name>
    <dbReference type="NCBI Taxonomy" id="1458425"/>
    <lineage>
        <taxon>Bacteria</taxon>
        <taxon>Pseudomonadati</taxon>
        <taxon>Pseudomonadota</taxon>
        <taxon>Betaproteobacteria</taxon>
        <taxon>Burkholderiales</taxon>
        <taxon>Comamonadaceae</taxon>
        <taxon>Serpentinimonas</taxon>
    </lineage>
</organism>
<reference evidence="3 4" key="1">
    <citation type="journal article" date="2014" name="Nat. Commun.">
        <title>Physiological and genomic features of highly alkaliphilic hydrogen-utilizing Betaproteobacteria from a continental serpentinizing site.</title>
        <authorList>
            <person name="Suzuki S."/>
            <person name="Kuenen J.G."/>
            <person name="Schipper K."/>
            <person name="van der Velde S."/>
            <person name="Ishii S."/>
            <person name="Wu A."/>
            <person name="Sorokin D.Y."/>
            <person name="Tenney A."/>
            <person name="Meng X.Y."/>
            <person name="Morrill P.L."/>
            <person name="Kamagata Y."/>
            <person name="Muyzer G."/>
            <person name="Nealson K.H."/>
        </authorList>
    </citation>
    <scope>NUCLEOTIDE SEQUENCE [LARGE SCALE GENOMIC DNA]</scope>
    <source>
        <strain evidence="3 4">A1</strain>
    </source>
</reference>
<dbReference type="RefSeq" id="WP_144318671.1">
    <property type="nucleotide sequence ID" value="NZ_AP014568.1"/>
</dbReference>
<dbReference type="KEGG" id="cbaa:SRAA_0159"/>
<comment type="subcellular location">
    <subcellularLocation>
        <location evidence="1">Periplasm</location>
    </subcellularLocation>
</comment>
<sequence>MSKRWTLGALAVLLLACSGFAAAQAGTVSVTVQVRDAAGQPLAHAVVQLDSPAAANASRAGSPRRIVQRQRRFEPDQSVVTVGTAISFPNQDTVRHHVYSFSPAKRFELQLYTGTPATPVVFDRPGVVVLGCNIHDEMLAWVHVVRTPHFGQTGPDGQIVLNGVPLGVYEIGVWHRRLPEGVVVPRPSLRVLASTPTQVVTLNTLSAP</sequence>
<name>A0A060NKM2_9BURK</name>
<keyword evidence="2" id="KW-0732">Signal</keyword>
<dbReference type="GO" id="GO:0042597">
    <property type="term" value="C:periplasmic space"/>
    <property type="evidence" value="ECO:0007669"/>
    <property type="project" value="UniProtKB-SubCell"/>
</dbReference>
<dbReference type="InterPro" id="IPR008972">
    <property type="entry name" value="Cupredoxin"/>
</dbReference>
<dbReference type="PROSITE" id="PS51257">
    <property type="entry name" value="PROKAR_LIPOPROTEIN"/>
    <property type="match status" value="1"/>
</dbReference>
<feature type="signal peptide" evidence="2">
    <location>
        <begin position="1"/>
        <end position="23"/>
    </location>
</feature>
<evidence type="ECO:0000256" key="1">
    <source>
        <dbReference type="ARBA" id="ARBA00004418"/>
    </source>
</evidence>
<evidence type="ECO:0000256" key="2">
    <source>
        <dbReference type="SAM" id="SignalP"/>
    </source>
</evidence>
<accession>A0A060NKM2</accession>
<dbReference type="InterPro" id="IPR034242">
    <property type="entry name" value="MauL"/>
</dbReference>
<dbReference type="EMBL" id="AP014568">
    <property type="protein sequence ID" value="BAO80013.1"/>
    <property type="molecule type" value="Genomic_DNA"/>
</dbReference>
<evidence type="ECO:0000313" key="4">
    <source>
        <dbReference type="Proteomes" id="UP000067461"/>
    </source>
</evidence>